<dbReference type="InterPro" id="IPR013320">
    <property type="entry name" value="ConA-like_dom_sf"/>
</dbReference>
<evidence type="ECO:0000256" key="1">
    <source>
        <dbReference type="PROSITE-ProRule" id="PRU00122"/>
    </source>
</evidence>
<feature type="domain" description="Laminin G" evidence="2">
    <location>
        <begin position="1"/>
        <end position="147"/>
    </location>
</feature>
<dbReference type="EMBL" id="KQ434783">
    <property type="protein sequence ID" value="KZC04853.1"/>
    <property type="molecule type" value="Genomic_DNA"/>
</dbReference>
<evidence type="ECO:0000313" key="4">
    <source>
        <dbReference type="Proteomes" id="UP000076502"/>
    </source>
</evidence>
<feature type="non-terminal residue" evidence="3">
    <location>
        <position position="1"/>
    </location>
</feature>
<comment type="caution">
    <text evidence="1">Lacks conserved residue(s) required for the propagation of feature annotation.</text>
</comment>
<keyword evidence="4" id="KW-1185">Reference proteome</keyword>
<dbReference type="CDD" id="cd00110">
    <property type="entry name" value="LamG"/>
    <property type="match status" value="1"/>
</dbReference>
<dbReference type="Proteomes" id="UP000076502">
    <property type="component" value="Unassembled WGS sequence"/>
</dbReference>
<dbReference type="PROSITE" id="PS50025">
    <property type="entry name" value="LAM_G_DOMAIN"/>
    <property type="match status" value="1"/>
</dbReference>
<sequence length="147" mass="16457">LGDDEEAFIPVSLTESVAAPCPKNMESWQITVAIKVEDVNGIVAIIPDDFCNKYILLLLEEGRVKLRFHQGATHVAAESTEHILTGEWFEVVLVQDGKKLYMQINGNEKKYVPLVSERMVTVATSVFIGAIRDEIKVKHHVDMLLPI</sequence>
<dbReference type="Gene3D" id="2.60.120.200">
    <property type="match status" value="1"/>
</dbReference>
<dbReference type="InterPro" id="IPR001791">
    <property type="entry name" value="Laminin_G"/>
</dbReference>
<accession>A0A154NZ08</accession>
<gene>
    <name evidence="3" type="ORF">WN55_09652</name>
</gene>
<dbReference type="SUPFAM" id="SSF49899">
    <property type="entry name" value="Concanavalin A-like lectins/glucanases"/>
    <property type="match status" value="1"/>
</dbReference>
<proteinExistence type="predicted"/>
<evidence type="ECO:0000313" key="3">
    <source>
        <dbReference type="EMBL" id="KZC04853.1"/>
    </source>
</evidence>
<name>A0A154NZ08_DUFNO</name>
<dbReference type="STRING" id="178035.A0A154NZ08"/>
<evidence type="ECO:0000259" key="2">
    <source>
        <dbReference type="PROSITE" id="PS50025"/>
    </source>
</evidence>
<dbReference type="AlphaFoldDB" id="A0A154NZ08"/>
<reference evidence="3 4" key="1">
    <citation type="submission" date="2015-07" db="EMBL/GenBank/DDBJ databases">
        <title>The genome of Dufourea novaeangliae.</title>
        <authorList>
            <person name="Pan H."/>
            <person name="Kapheim K."/>
        </authorList>
    </citation>
    <scope>NUCLEOTIDE SEQUENCE [LARGE SCALE GENOMIC DNA]</scope>
    <source>
        <strain evidence="3">0120121106</strain>
        <tissue evidence="3">Whole body</tissue>
    </source>
</reference>
<dbReference type="OrthoDB" id="446173at2759"/>
<dbReference type="Pfam" id="PF00054">
    <property type="entry name" value="Laminin_G_1"/>
    <property type="match status" value="1"/>
</dbReference>
<protein>
    <recommendedName>
        <fullName evidence="2">Laminin G domain-containing protein</fullName>
    </recommendedName>
</protein>
<organism evidence="3 4">
    <name type="scientific">Dufourea novaeangliae</name>
    <name type="common">Sweat bee</name>
    <dbReference type="NCBI Taxonomy" id="178035"/>
    <lineage>
        <taxon>Eukaryota</taxon>
        <taxon>Metazoa</taxon>
        <taxon>Ecdysozoa</taxon>
        <taxon>Arthropoda</taxon>
        <taxon>Hexapoda</taxon>
        <taxon>Insecta</taxon>
        <taxon>Pterygota</taxon>
        <taxon>Neoptera</taxon>
        <taxon>Endopterygota</taxon>
        <taxon>Hymenoptera</taxon>
        <taxon>Apocrita</taxon>
        <taxon>Aculeata</taxon>
        <taxon>Apoidea</taxon>
        <taxon>Anthophila</taxon>
        <taxon>Halictidae</taxon>
        <taxon>Rophitinae</taxon>
        <taxon>Dufourea</taxon>
    </lineage>
</organism>